<comment type="caution">
    <text evidence="3">The sequence shown here is derived from an EMBL/GenBank/DDBJ whole genome shotgun (WGS) entry which is preliminary data.</text>
</comment>
<gene>
    <name evidence="3" type="ORF">ACFOOR_12075</name>
</gene>
<accession>A0ABV6ZZE7</accession>
<dbReference type="InterPro" id="IPR036111">
    <property type="entry name" value="Mal/L-sulfo/L-lacto_DH-like_sf"/>
</dbReference>
<dbReference type="Gene3D" id="1.10.1530.10">
    <property type="match status" value="1"/>
</dbReference>
<dbReference type="InterPro" id="IPR043143">
    <property type="entry name" value="Mal/L-sulf/L-lact_DH-like_NADP"/>
</dbReference>
<dbReference type="PANTHER" id="PTHR11091">
    <property type="entry name" value="OXIDOREDUCTASE-RELATED"/>
    <property type="match status" value="1"/>
</dbReference>
<dbReference type="EMBL" id="JBHRSV010000026">
    <property type="protein sequence ID" value="MFC2926845.1"/>
    <property type="molecule type" value="Genomic_DNA"/>
</dbReference>
<dbReference type="InterPro" id="IPR043144">
    <property type="entry name" value="Mal/L-sulf/L-lact_DH-like_ah"/>
</dbReference>
<keyword evidence="4" id="KW-1185">Reference proteome</keyword>
<organism evidence="3 4">
    <name type="scientific">Hyphobacterium vulgare</name>
    <dbReference type="NCBI Taxonomy" id="1736751"/>
    <lineage>
        <taxon>Bacteria</taxon>
        <taxon>Pseudomonadati</taxon>
        <taxon>Pseudomonadota</taxon>
        <taxon>Alphaproteobacteria</taxon>
        <taxon>Maricaulales</taxon>
        <taxon>Maricaulaceae</taxon>
        <taxon>Hyphobacterium</taxon>
    </lineage>
</organism>
<dbReference type="SUPFAM" id="SSF89733">
    <property type="entry name" value="L-sulfolactate dehydrogenase-like"/>
    <property type="match status" value="1"/>
</dbReference>
<dbReference type="NCBIfam" id="NF007504">
    <property type="entry name" value="PRK10098.1"/>
    <property type="match status" value="1"/>
</dbReference>
<dbReference type="RefSeq" id="WP_343165171.1">
    <property type="nucleotide sequence ID" value="NZ_JBHRSV010000026.1"/>
</dbReference>
<dbReference type="Pfam" id="PF02615">
    <property type="entry name" value="Ldh_2"/>
    <property type="match status" value="1"/>
</dbReference>
<protein>
    <submittedName>
        <fullName evidence="3">Malate/lactate/ureidoglycolate dehydrogenase</fullName>
    </submittedName>
</protein>
<dbReference type="InterPro" id="IPR003767">
    <property type="entry name" value="Malate/L-lactate_DH-like"/>
</dbReference>
<evidence type="ECO:0000256" key="2">
    <source>
        <dbReference type="ARBA" id="ARBA00023002"/>
    </source>
</evidence>
<name>A0ABV6ZZE7_9PROT</name>
<dbReference type="PANTHER" id="PTHR11091:SF0">
    <property type="entry name" value="MALATE DEHYDROGENASE"/>
    <property type="match status" value="1"/>
</dbReference>
<comment type="similarity">
    <text evidence="1">Belongs to the LDH2/MDH2 oxidoreductase family.</text>
</comment>
<dbReference type="Gene3D" id="3.30.1370.60">
    <property type="entry name" value="Hypothetical oxidoreductase yiak, domain 2"/>
    <property type="match status" value="1"/>
</dbReference>
<dbReference type="Proteomes" id="UP001595379">
    <property type="component" value="Unassembled WGS sequence"/>
</dbReference>
<evidence type="ECO:0000313" key="4">
    <source>
        <dbReference type="Proteomes" id="UP001595379"/>
    </source>
</evidence>
<keyword evidence="2" id="KW-0560">Oxidoreductase</keyword>
<proteinExistence type="inferred from homology"/>
<evidence type="ECO:0000313" key="3">
    <source>
        <dbReference type="EMBL" id="MFC2926845.1"/>
    </source>
</evidence>
<sequence length="357" mass="37066">MDSTDTRIQAEALTAFTCDVLARAGACEGDARAVAAHLVDANLGGHDSHGVGLLPAYVKHAQSGLVSLDTNAEVVHRHGAVVKLDAQRGWGRPAGEIAMTEGAALARTMGVAAVTLSNAHHLGRIGAYGEMAAQAGLISIHFVNVTDHDPMVAPYRGSDARFGTNPVCIALPATPGRAMFLLDMATSRIALGKARVAANQGKRVPFGSILDENGQPTDDPSGFAGFEMRGALAPFGDHKGYGLAFAAELLAGALSGGGTIQPGNPRRGGIQNQLLSILIDPASFGDEDAMEAEMDAMMTYALASLPADWDAPVLMPGDPERARRAKRSVQGIPLDPRTLEQLNAAAKQAGSALHLTD</sequence>
<evidence type="ECO:0000256" key="1">
    <source>
        <dbReference type="ARBA" id="ARBA00006056"/>
    </source>
</evidence>
<reference evidence="4" key="1">
    <citation type="journal article" date="2019" name="Int. J. Syst. Evol. Microbiol.">
        <title>The Global Catalogue of Microorganisms (GCM) 10K type strain sequencing project: providing services to taxonomists for standard genome sequencing and annotation.</title>
        <authorList>
            <consortium name="The Broad Institute Genomics Platform"/>
            <consortium name="The Broad Institute Genome Sequencing Center for Infectious Disease"/>
            <person name="Wu L."/>
            <person name="Ma J."/>
        </authorList>
    </citation>
    <scope>NUCLEOTIDE SEQUENCE [LARGE SCALE GENOMIC DNA]</scope>
    <source>
        <strain evidence="4">KCTC 52487</strain>
    </source>
</reference>